<feature type="compositionally biased region" description="Polar residues" evidence="7">
    <location>
        <begin position="221"/>
        <end position="252"/>
    </location>
</feature>
<evidence type="ECO:0000256" key="7">
    <source>
        <dbReference type="SAM" id="MobiDB-lite"/>
    </source>
</evidence>
<feature type="region of interest" description="Disordered" evidence="7">
    <location>
        <begin position="194"/>
        <end position="252"/>
    </location>
</feature>
<keyword evidence="4" id="KW-0496">Mitochondrion</keyword>
<gene>
    <name evidence="8" type="primary">PowCR01_020015800</name>
    <name evidence="8" type="ORF">POWCR01_020015800</name>
</gene>
<comment type="similarity">
    <text evidence="2">Belongs to the mitochondrion-specific ribosomal protein mS23 family.</text>
</comment>
<sequence length="252" mass="30032">MGKGAVHPNGSNFCRALKYNIVDKMRKLVETNVYEKPRWLEWSERVPPMEIYNISLKSKYINNKYIELVKYLLKKYPHLRFQDCFVEGNNNIKGYDYFRNDHIITQMATHQLHWMNRGYGKKEALEKVEKKFYDRRMELEKQQKINMCLAIEENVKPLYTNGYAYLYEKMVENEKTHLNVILRKLRNIRDKLEKGREKEREKEKKKEKKKEKEKEKKKDNGNINSGAEGITSSKKSQGNTSTNECSTTDNNT</sequence>
<organism evidence="8 9">
    <name type="scientific">Plasmodium ovale</name>
    <name type="common">malaria parasite P. ovale</name>
    <dbReference type="NCBI Taxonomy" id="36330"/>
    <lineage>
        <taxon>Eukaryota</taxon>
        <taxon>Sar</taxon>
        <taxon>Alveolata</taxon>
        <taxon>Apicomplexa</taxon>
        <taxon>Aconoidasida</taxon>
        <taxon>Haemosporida</taxon>
        <taxon>Plasmodiidae</taxon>
        <taxon>Plasmodium</taxon>
        <taxon>Plasmodium (Plasmodium)</taxon>
    </lineage>
</organism>
<dbReference type="CDD" id="cd23701">
    <property type="entry name" value="At1g26750"/>
    <property type="match status" value="1"/>
</dbReference>
<dbReference type="Proteomes" id="UP000243200">
    <property type="component" value="Chromosome 2"/>
</dbReference>
<dbReference type="VEuPathDB" id="PlasmoDB:PocGH01_02021200"/>
<dbReference type="OrthoDB" id="206354at2759"/>
<accession>A0A1C3KMY1</accession>
<comment type="subcellular location">
    <subcellularLocation>
        <location evidence="1">Mitochondrion</location>
    </subcellularLocation>
</comment>
<evidence type="ECO:0000256" key="3">
    <source>
        <dbReference type="ARBA" id="ARBA00022980"/>
    </source>
</evidence>
<proteinExistence type="inferred from homology"/>
<dbReference type="VEuPathDB" id="PlasmoDB:POWCR01_020015800"/>
<name>A0A1C3KMY1_PLAOA</name>
<dbReference type="EMBL" id="LT594506">
    <property type="protein sequence ID" value="SBT75363.1"/>
    <property type="molecule type" value="Genomic_DNA"/>
</dbReference>
<evidence type="ECO:0000256" key="1">
    <source>
        <dbReference type="ARBA" id="ARBA00004173"/>
    </source>
</evidence>
<evidence type="ECO:0000256" key="6">
    <source>
        <dbReference type="ARBA" id="ARBA00035137"/>
    </source>
</evidence>
<evidence type="ECO:0000313" key="8">
    <source>
        <dbReference type="EMBL" id="SBT75363.1"/>
    </source>
</evidence>
<keyword evidence="3" id="KW-0689">Ribosomal protein</keyword>
<keyword evidence="5" id="KW-0687">Ribonucleoprotein</keyword>
<evidence type="ECO:0000256" key="4">
    <source>
        <dbReference type="ARBA" id="ARBA00023128"/>
    </source>
</evidence>
<evidence type="ECO:0000256" key="2">
    <source>
        <dbReference type="ARBA" id="ARBA00009864"/>
    </source>
</evidence>
<evidence type="ECO:0000256" key="5">
    <source>
        <dbReference type="ARBA" id="ARBA00023274"/>
    </source>
</evidence>
<protein>
    <recommendedName>
        <fullName evidence="6">Small ribosomal subunit protein mS23</fullName>
    </recommendedName>
</protein>
<feature type="compositionally biased region" description="Basic and acidic residues" evidence="7">
    <location>
        <begin position="194"/>
        <end position="220"/>
    </location>
</feature>
<reference evidence="8 9" key="1">
    <citation type="submission" date="2016-06" db="EMBL/GenBank/DDBJ databases">
        <authorList>
            <consortium name="Pathogen Informatics"/>
        </authorList>
    </citation>
    <scope>NUCLEOTIDE SEQUENCE [LARGE SCALE GENOMIC DNA]</scope>
    <source>
        <strain evidence="8">PowCR01</strain>
    </source>
</reference>
<dbReference type="AlphaFoldDB" id="A0A1C3KMY1"/>
<evidence type="ECO:0000313" key="9">
    <source>
        <dbReference type="Proteomes" id="UP000243200"/>
    </source>
</evidence>
<dbReference type="InterPro" id="IPR059242">
    <property type="entry name" value="mS23_dom"/>
</dbReference>